<evidence type="ECO:0000256" key="2">
    <source>
        <dbReference type="SAM" id="SignalP"/>
    </source>
</evidence>
<dbReference type="Gene3D" id="3.40.190.10">
    <property type="entry name" value="Periplasmic binding protein-like II"/>
    <property type="match status" value="1"/>
</dbReference>
<evidence type="ECO:0000256" key="1">
    <source>
        <dbReference type="ARBA" id="ARBA00006987"/>
    </source>
</evidence>
<dbReference type="Gene3D" id="3.40.190.150">
    <property type="entry name" value="Bordetella uptake gene, domain 1"/>
    <property type="match status" value="1"/>
</dbReference>
<feature type="signal peptide" evidence="2">
    <location>
        <begin position="1"/>
        <end position="29"/>
    </location>
</feature>
<proteinExistence type="inferred from homology"/>
<name>A0ABV2HBG8_9HYPH</name>
<gene>
    <name evidence="3" type="ORF">ABID21_004030</name>
</gene>
<dbReference type="Pfam" id="PF03401">
    <property type="entry name" value="TctC"/>
    <property type="match status" value="1"/>
</dbReference>
<dbReference type="InterPro" id="IPR042100">
    <property type="entry name" value="Bug_dom1"/>
</dbReference>
<dbReference type="PIRSF" id="PIRSF017082">
    <property type="entry name" value="YflP"/>
    <property type="match status" value="1"/>
</dbReference>
<accession>A0ABV2HBG8</accession>
<keyword evidence="3" id="KW-0675">Receptor</keyword>
<dbReference type="RefSeq" id="WP_247245655.1">
    <property type="nucleotide sequence ID" value="NZ_JALJRA010000017.1"/>
</dbReference>
<sequence length="327" mass="33672">MPVKRVTKRATSGLVMLGLTLGLVGPANAQEYPNQPIKFIVGFAAGGFADSMGRVIAQAMSENLGQPVVVENQGGAGGNIAAANIAAAPDDGYTVLVTTAGISLTKALGTKVEYDLADLTPVAIPVSSPEVLAANPQVPASNLAELIEWAKAQDKVTLGSAGKGTSSQITTSYFLNEVAGLENVVEVTYQGGGPANQAAIAGEVNLVGSSNSAYPFIREGLLKGLAIADTTRHDAIPDVGTFKEQGFDGVIASSWVGLFVPASTNSEIVETLNAAVNKALDEPNVIKSFQMAGVKTEKRDVAETKAFFEEDIASWSKMASAVGGTSK</sequence>
<evidence type="ECO:0000313" key="4">
    <source>
        <dbReference type="Proteomes" id="UP001549031"/>
    </source>
</evidence>
<comment type="similarity">
    <text evidence="1">Belongs to the UPF0065 (bug) family.</text>
</comment>
<dbReference type="InterPro" id="IPR005064">
    <property type="entry name" value="BUG"/>
</dbReference>
<dbReference type="PANTHER" id="PTHR42928">
    <property type="entry name" value="TRICARBOXYLATE-BINDING PROTEIN"/>
    <property type="match status" value="1"/>
</dbReference>
<comment type="caution">
    <text evidence="3">The sequence shown here is derived from an EMBL/GenBank/DDBJ whole genome shotgun (WGS) entry which is preliminary data.</text>
</comment>
<protein>
    <submittedName>
        <fullName evidence="3">Tripartite-type tricarboxylate transporter receptor subunit TctC</fullName>
    </submittedName>
</protein>
<evidence type="ECO:0000313" key="3">
    <source>
        <dbReference type="EMBL" id="MET3587898.1"/>
    </source>
</evidence>
<dbReference type="Proteomes" id="UP001549031">
    <property type="component" value="Unassembled WGS sequence"/>
</dbReference>
<dbReference type="EMBL" id="JBEPLJ010000017">
    <property type="protein sequence ID" value="MET3587898.1"/>
    <property type="molecule type" value="Genomic_DNA"/>
</dbReference>
<organism evidence="3 4">
    <name type="scientific">Pseudorhizobium tarimense</name>
    <dbReference type="NCBI Taxonomy" id="1079109"/>
    <lineage>
        <taxon>Bacteria</taxon>
        <taxon>Pseudomonadati</taxon>
        <taxon>Pseudomonadota</taxon>
        <taxon>Alphaproteobacteria</taxon>
        <taxon>Hyphomicrobiales</taxon>
        <taxon>Rhizobiaceae</taxon>
        <taxon>Rhizobium/Agrobacterium group</taxon>
        <taxon>Pseudorhizobium</taxon>
    </lineage>
</organism>
<keyword evidence="2" id="KW-0732">Signal</keyword>
<dbReference type="PANTHER" id="PTHR42928:SF5">
    <property type="entry name" value="BLR1237 PROTEIN"/>
    <property type="match status" value="1"/>
</dbReference>
<keyword evidence="4" id="KW-1185">Reference proteome</keyword>
<reference evidence="3 4" key="1">
    <citation type="submission" date="2024-06" db="EMBL/GenBank/DDBJ databases">
        <title>Genomic Encyclopedia of Type Strains, Phase IV (KMG-IV): sequencing the most valuable type-strain genomes for metagenomic binning, comparative biology and taxonomic classification.</title>
        <authorList>
            <person name="Goeker M."/>
        </authorList>
    </citation>
    <scope>NUCLEOTIDE SEQUENCE [LARGE SCALE GENOMIC DNA]</scope>
    <source>
        <strain evidence="3 4">DSM 105042</strain>
    </source>
</reference>
<feature type="chain" id="PRO_5046121626" evidence="2">
    <location>
        <begin position="30"/>
        <end position="327"/>
    </location>
</feature>